<protein>
    <submittedName>
        <fullName evidence="2">Uncharacterized protein</fullName>
    </submittedName>
</protein>
<reference evidence="2 3" key="1">
    <citation type="submission" date="2015-10" db="EMBL/GenBank/DDBJ databases">
        <title>Erysipelothrix larvae sp. LV19 isolated from the larval gut of the rhinoceros beetle, Trypoxylus dichotomus.</title>
        <authorList>
            <person name="Lim S."/>
            <person name="Kim B.-C."/>
        </authorList>
    </citation>
    <scope>NUCLEOTIDE SEQUENCE [LARGE SCALE GENOMIC DNA]</scope>
    <source>
        <strain evidence="2 3">LV19</strain>
    </source>
</reference>
<name>A0A0X8H0U2_9FIRM</name>
<evidence type="ECO:0000313" key="3">
    <source>
        <dbReference type="Proteomes" id="UP000063781"/>
    </source>
</evidence>
<organism evidence="2 3">
    <name type="scientific">Erysipelothrix larvae</name>
    <dbReference type="NCBI Taxonomy" id="1514105"/>
    <lineage>
        <taxon>Bacteria</taxon>
        <taxon>Bacillati</taxon>
        <taxon>Bacillota</taxon>
        <taxon>Erysipelotrichia</taxon>
        <taxon>Erysipelotrichales</taxon>
        <taxon>Erysipelotrichaceae</taxon>
        <taxon>Erysipelothrix</taxon>
    </lineage>
</organism>
<keyword evidence="3" id="KW-1185">Reference proteome</keyword>
<accession>A0A0X8H0U2</accession>
<evidence type="ECO:0000256" key="1">
    <source>
        <dbReference type="SAM" id="Coils"/>
    </source>
</evidence>
<dbReference type="RefSeq" id="WP_067633319.1">
    <property type="nucleotide sequence ID" value="NZ_CP013213.1"/>
</dbReference>
<dbReference type="KEGG" id="erl:AOC36_08450"/>
<dbReference type="Proteomes" id="UP000063781">
    <property type="component" value="Chromosome"/>
</dbReference>
<dbReference type="OrthoDB" id="3034772at2"/>
<keyword evidence="1" id="KW-0175">Coiled coil</keyword>
<dbReference type="EMBL" id="CP013213">
    <property type="protein sequence ID" value="AMC94014.1"/>
    <property type="molecule type" value="Genomic_DNA"/>
</dbReference>
<evidence type="ECO:0000313" key="2">
    <source>
        <dbReference type="EMBL" id="AMC94014.1"/>
    </source>
</evidence>
<gene>
    <name evidence="2" type="ORF">AOC36_08450</name>
</gene>
<feature type="coiled-coil region" evidence="1">
    <location>
        <begin position="107"/>
        <end position="134"/>
    </location>
</feature>
<sequence>MFLKVFDNRKQPFIRNKSKETFVLIDNLSAQLFNVPQLIEQFTNGKSLAFNVSRELAHKISSGELEFIRKGKTGEAVGILRDALSKKTFAQLPIKEIPLELGVLIASMGLTNELQKMTQKLDELGDKINSVNRNFDSNRYAEVHAAQAKYHYALLSKDIEVKKTLYLESLSQSTNAYNLLLNQLYETKQKFRDSKENIRFFSAIKSNLEEEENVAEVALYNLNYLKDAFSLQIASLAGLKEYDALGHALQDFRTVILEEFSKEESLFLDGHLPPKYGNPFSFLSSNVIDTTTSIIEYIDNNEDLLELHLYPNTLQLRK</sequence>
<dbReference type="AlphaFoldDB" id="A0A0X8H0U2"/>
<proteinExistence type="predicted"/>